<evidence type="ECO:0000313" key="4">
    <source>
        <dbReference type="EMBL" id="GAI93903.1"/>
    </source>
</evidence>
<dbReference type="SUPFAM" id="SSF53448">
    <property type="entry name" value="Nucleotide-diphospho-sugar transferases"/>
    <property type="match status" value="1"/>
</dbReference>
<dbReference type="InterPro" id="IPR029044">
    <property type="entry name" value="Nucleotide-diphossugar_trans"/>
</dbReference>
<dbReference type="InterPro" id="IPR001173">
    <property type="entry name" value="Glyco_trans_2-like"/>
</dbReference>
<name>X1SLS1_9ZZZZ</name>
<dbReference type="AlphaFoldDB" id="X1SLS1"/>
<dbReference type="Gene3D" id="3.90.550.10">
    <property type="entry name" value="Spore Coat Polysaccharide Biosynthesis Protein SpsA, Chain A"/>
    <property type="match status" value="1"/>
</dbReference>
<dbReference type="Pfam" id="PF00535">
    <property type="entry name" value="Glycos_transf_2"/>
    <property type="match status" value="1"/>
</dbReference>
<dbReference type="PANTHER" id="PTHR43630:SF1">
    <property type="entry name" value="POLY-BETA-1,6-N-ACETYL-D-GLUCOSAMINE SYNTHASE"/>
    <property type="match status" value="1"/>
</dbReference>
<dbReference type="EMBL" id="BARW01020633">
    <property type="protein sequence ID" value="GAI93903.1"/>
    <property type="molecule type" value="Genomic_DNA"/>
</dbReference>
<feature type="non-terminal residue" evidence="4">
    <location>
        <position position="186"/>
    </location>
</feature>
<sequence>MNGVSIIIPAYNSEKTIAECMSAVQNLAWDGEVEVIVVNDGSCDRTADIASTFPRVKVINIPNGGAPRATNIGIQAAQNDIVVSLDADAILEKHWLQKIMPLFNDPTVGAVAGYALTGNKGLWGKLMGYDVELRLDRIKTYSDHLYTMNTAYRRQALSKVGMFDEQITISYDGDISRRLTAAGYRL</sequence>
<feature type="domain" description="Glycosyltransferase 2-like" evidence="3">
    <location>
        <begin position="5"/>
        <end position="160"/>
    </location>
</feature>
<evidence type="ECO:0000256" key="1">
    <source>
        <dbReference type="ARBA" id="ARBA00022676"/>
    </source>
</evidence>
<dbReference type="CDD" id="cd06423">
    <property type="entry name" value="CESA_like"/>
    <property type="match status" value="1"/>
</dbReference>
<gene>
    <name evidence="4" type="ORF">S12H4_34821</name>
</gene>
<keyword evidence="2" id="KW-0808">Transferase</keyword>
<comment type="caution">
    <text evidence="4">The sequence shown here is derived from an EMBL/GenBank/DDBJ whole genome shotgun (WGS) entry which is preliminary data.</text>
</comment>
<keyword evidence="1" id="KW-0328">Glycosyltransferase</keyword>
<dbReference type="GO" id="GO:0016757">
    <property type="term" value="F:glycosyltransferase activity"/>
    <property type="evidence" value="ECO:0007669"/>
    <property type="project" value="UniProtKB-KW"/>
</dbReference>
<accession>X1SLS1</accession>
<dbReference type="PANTHER" id="PTHR43630">
    <property type="entry name" value="POLY-BETA-1,6-N-ACETYL-D-GLUCOSAMINE SYNTHASE"/>
    <property type="match status" value="1"/>
</dbReference>
<protein>
    <recommendedName>
        <fullName evidence="3">Glycosyltransferase 2-like domain-containing protein</fullName>
    </recommendedName>
</protein>
<evidence type="ECO:0000256" key="2">
    <source>
        <dbReference type="ARBA" id="ARBA00022679"/>
    </source>
</evidence>
<evidence type="ECO:0000259" key="3">
    <source>
        <dbReference type="Pfam" id="PF00535"/>
    </source>
</evidence>
<reference evidence="4" key="1">
    <citation type="journal article" date="2014" name="Front. Microbiol.">
        <title>High frequency of phylogenetically diverse reductive dehalogenase-homologous genes in deep subseafloor sedimentary metagenomes.</title>
        <authorList>
            <person name="Kawai M."/>
            <person name="Futagami T."/>
            <person name="Toyoda A."/>
            <person name="Takaki Y."/>
            <person name="Nishi S."/>
            <person name="Hori S."/>
            <person name="Arai W."/>
            <person name="Tsubouchi T."/>
            <person name="Morono Y."/>
            <person name="Uchiyama I."/>
            <person name="Ito T."/>
            <person name="Fujiyama A."/>
            <person name="Inagaki F."/>
            <person name="Takami H."/>
        </authorList>
    </citation>
    <scope>NUCLEOTIDE SEQUENCE</scope>
    <source>
        <strain evidence="4">Expedition CK06-06</strain>
    </source>
</reference>
<proteinExistence type="predicted"/>
<organism evidence="4">
    <name type="scientific">marine sediment metagenome</name>
    <dbReference type="NCBI Taxonomy" id="412755"/>
    <lineage>
        <taxon>unclassified sequences</taxon>
        <taxon>metagenomes</taxon>
        <taxon>ecological metagenomes</taxon>
    </lineage>
</organism>